<protein>
    <submittedName>
        <fullName evidence="1">Uncharacterized protein</fullName>
    </submittedName>
</protein>
<reference evidence="1 2" key="1">
    <citation type="submission" date="2018-08" db="EMBL/GenBank/DDBJ databases">
        <title>Genome of Clostridium chromiireducens C1, DSM12136.</title>
        <authorList>
            <person name="Xing M."/>
            <person name="Wei Y."/>
            <person name="Ang E.L."/>
            <person name="Zhao H."/>
            <person name="Zhang Y."/>
        </authorList>
    </citation>
    <scope>NUCLEOTIDE SEQUENCE [LARGE SCALE GENOMIC DNA]</scope>
    <source>
        <strain evidence="1 2">C1</strain>
    </source>
</reference>
<dbReference type="AlphaFoldDB" id="A0A399IN23"/>
<organism evidence="1 2">
    <name type="scientific">Clostridium chromiireducens</name>
    <dbReference type="NCBI Taxonomy" id="225345"/>
    <lineage>
        <taxon>Bacteria</taxon>
        <taxon>Bacillati</taxon>
        <taxon>Bacillota</taxon>
        <taxon>Clostridia</taxon>
        <taxon>Eubacteriales</taxon>
        <taxon>Clostridiaceae</taxon>
        <taxon>Clostridium</taxon>
    </lineage>
</organism>
<sequence length="220" mass="25092">MSNIGEIVDKYAEWDKLVDDGKKEINKYKADIQKEAVSKLENSKTKQVKFWGNDSNCAIATSTESVKLISIQYLKQMVPENVLADFIKEEKDYKMTDAFKKMLAPICLGDYVEQKVADVIDQIPTSDDNKKLARKKLKGVWEKDKAFLISIGLSSEDAEHWAYFISEANAWEKVSHFLKVSGYQEGTEEFMEALDNLKKAVIVDEGIKIGIEYKVDDENE</sequence>
<gene>
    <name evidence="1" type="ORF">D2A34_14400</name>
</gene>
<accession>A0A399IN23</accession>
<dbReference type="RefSeq" id="WP_119367098.1">
    <property type="nucleotide sequence ID" value="NZ_QXDJ01000003.1"/>
</dbReference>
<evidence type="ECO:0000313" key="1">
    <source>
        <dbReference type="EMBL" id="RII34331.1"/>
    </source>
</evidence>
<proteinExistence type="predicted"/>
<dbReference type="EMBL" id="QXDJ01000003">
    <property type="protein sequence ID" value="RII34331.1"/>
    <property type="molecule type" value="Genomic_DNA"/>
</dbReference>
<evidence type="ECO:0000313" key="2">
    <source>
        <dbReference type="Proteomes" id="UP000265930"/>
    </source>
</evidence>
<name>A0A399IN23_9CLOT</name>
<dbReference type="Proteomes" id="UP000265930">
    <property type="component" value="Unassembled WGS sequence"/>
</dbReference>
<comment type="caution">
    <text evidence="1">The sequence shown here is derived from an EMBL/GenBank/DDBJ whole genome shotgun (WGS) entry which is preliminary data.</text>
</comment>